<dbReference type="EMBL" id="JALBWM010000144">
    <property type="protein sequence ID" value="MCO1336507.1"/>
    <property type="molecule type" value="Genomic_DNA"/>
</dbReference>
<name>A0A9X2J6C8_9GAMM</name>
<dbReference type="AlphaFoldDB" id="A0A9X2J6C8"/>
<keyword evidence="2" id="KW-1185">Reference proteome</keyword>
<sequence>MTYKISFDHIGYLNLSIDLEELMFTVGDSLGGMKAFKTYSWDNKALSEIWEDVGGTFVKVNGLKHTERPDITTWNGANLVLSQKAHSALSKDLAPHGEFLPITLDGAPYIIFNCLNAISADKSVSEADIQNDLWMGVKSIGFTEEDVDQNLIFKTKFDRCVTLYCGDRFKSLVEDANLKGINFLEDLVAAF</sequence>
<accession>A0A9X2J6C8</accession>
<protein>
    <submittedName>
        <fullName evidence="1">Uncharacterized protein</fullName>
    </submittedName>
</protein>
<evidence type="ECO:0000313" key="2">
    <source>
        <dbReference type="Proteomes" id="UP001139028"/>
    </source>
</evidence>
<organism evidence="1 2">
    <name type="scientific">Microbulbifer okhotskensis</name>
    <dbReference type="NCBI Taxonomy" id="2926617"/>
    <lineage>
        <taxon>Bacteria</taxon>
        <taxon>Pseudomonadati</taxon>
        <taxon>Pseudomonadota</taxon>
        <taxon>Gammaproteobacteria</taxon>
        <taxon>Cellvibrionales</taxon>
        <taxon>Microbulbiferaceae</taxon>
        <taxon>Microbulbifer</taxon>
    </lineage>
</organism>
<dbReference type="Proteomes" id="UP001139028">
    <property type="component" value="Unassembled WGS sequence"/>
</dbReference>
<dbReference type="RefSeq" id="WP_252472193.1">
    <property type="nucleotide sequence ID" value="NZ_JALBWM010000144.1"/>
</dbReference>
<gene>
    <name evidence="1" type="ORF">MO867_19425</name>
</gene>
<evidence type="ECO:0000313" key="1">
    <source>
        <dbReference type="EMBL" id="MCO1336507.1"/>
    </source>
</evidence>
<reference evidence="1" key="1">
    <citation type="journal article" date="2022" name="Arch. Microbiol.">
        <title>Microbulbifer okhotskensis sp. nov., isolated from a deep bottom sediment of the Okhotsk Sea.</title>
        <authorList>
            <person name="Romanenko L."/>
            <person name="Kurilenko V."/>
            <person name="Otstavnykh N."/>
            <person name="Velansky P."/>
            <person name="Isaeva M."/>
            <person name="Mikhailov V."/>
        </authorList>
    </citation>
    <scope>NUCLEOTIDE SEQUENCE</scope>
    <source>
        <strain evidence="1">OS29</strain>
    </source>
</reference>
<comment type="caution">
    <text evidence="1">The sequence shown here is derived from an EMBL/GenBank/DDBJ whole genome shotgun (WGS) entry which is preliminary data.</text>
</comment>
<proteinExistence type="predicted"/>